<dbReference type="InterPro" id="IPR000836">
    <property type="entry name" value="PRTase_dom"/>
</dbReference>
<keyword evidence="3" id="KW-1133">Transmembrane helix</keyword>
<dbReference type="Gene3D" id="3.40.50.2020">
    <property type="match status" value="1"/>
</dbReference>
<dbReference type="EMBL" id="UINC01001616">
    <property type="protein sequence ID" value="SUZ85015.1"/>
    <property type="molecule type" value="Genomic_DNA"/>
</dbReference>
<dbReference type="Pfam" id="PF00156">
    <property type="entry name" value="Pribosyltran"/>
    <property type="match status" value="1"/>
</dbReference>
<dbReference type="CDD" id="cd06223">
    <property type="entry name" value="PRTases_typeI"/>
    <property type="match status" value="1"/>
</dbReference>
<organism evidence="5">
    <name type="scientific">marine metagenome</name>
    <dbReference type="NCBI Taxonomy" id="408172"/>
    <lineage>
        <taxon>unclassified sequences</taxon>
        <taxon>metagenomes</taxon>
        <taxon>ecological metagenomes</taxon>
    </lineage>
</organism>
<evidence type="ECO:0000313" key="5">
    <source>
        <dbReference type="EMBL" id="SUZ85015.1"/>
    </source>
</evidence>
<feature type="domain" description="Phosphoribosyltransferase" evidence="4">
    <location>
        <begin position="14"/>
        <end position="151"/>
    </location>
</feature>
<sequence length="167" mass="18724">VSEREEMDWVRYGTAVRELAQMVADDGYRPDMILSIARGGLFVAGSLGYALAVKNLYVMNVEYYTGVDERLDIPVILPPYVDWVDLGDQRILIVDDVADTGHTLALVRETALAQVAEVREAVLYQKPQSMVDCQYVWCHTDRWINFPWSTEPPVVDLEGAGTSVLDA</sequence>
<dbReference type="SUPFAM" id="SSF53271">
    <property type="entry name" value="PRTase-like"/>
    <property type="match status" value="1"/>
</dbReference>
<keyword evidence="2" id="KW-0808">Transferase</keyword>
<feature type="non-terminal residue" evidence="5">
    <location>
        <position position="1"/>
    </location>
</feature>
<proteinExistence type="predicted"/>
<evidence type="ECO:0000256" key="2">
    <source>
        <dbReference type="ARBA" id="ARBA00022679"/>
    </source>
</evidence>
<accession>A0A381QZY3</accession>
<feature type="transmembrane region" description="Helical" evidence="3">
    <location>
        <begin position="32"/>
        <end position="52"/>
    </location>
</feature>
<keyword evidence="3" id="KW-0812">Transmembrane</keyword>
<dbReference type="PANTHER" id="PTHR43363:SF1">
    <property type="entry name" value="HYPOXANTHINE-GUANINE PHOSPHORIBOSYLTRANSFERASE"/>
    <property type="match status" value="1"/>
</dbReference>
<dbReference type="AlphaFoldDB" id="A0A381QZY3"/>
<reference evidence="5" key="1">
    <citation type="submission" date="2018-05" db="EMBL/GenBank/DDBJ databases">
        <authorList>
            <person name="Lanie J.A."/>
            <person name="Ng W.-L."/>
            <person name="Kazmierczak K.M."/>
            <person name="Andrzejewski T.M."/>
            <person name="Davidsen T.M."/>
            <person name="Wayne K.J."/>
            <person name="Tettelin H."/>
            <person name="Glass J.I."/>
            <person name="Rusch D."/>
            <person name="Podicherti R."/>
            <person name="Tsui H.-C.T."/>
            <person name="Winkler M.E."/>
        </authorList>
    </citation>
    <scope>NUCLEOTIDE SEQUENCE</scope>
</reference>
<name>A0A381QZY3_9ZZZZ</name>
<evidence type="ECO:0000256" key="1">
    <source>
        <dbReference type="ARBA" id="ARBA00022676"/>
    </source>
</evidence>
<dbReference type="PANTHER" id="PTHR43363">
    <property type="entry name" value="HYPOXANTHINE PHOSPHORIBOSYLTRANSFERASE"/>
    <property type="match status" value="1"/>
</dbReference>
<dbReference type="GO" id="GO:0016757">
    <property type="term" value="F:glycosyltransferase activity"/>
    <property type="evidence" value="ECO:0007669"/>
    <property type="project" value="UniProtKB-KW"/>
</dbReference>
<evidence type="ECO:0000259" key="4">
    <source>
        <dbReference type="Pfam" id="PF00156"/>
    </source>
</evidence>
<evidence type="ECO:0000256" key="3">
    <source>
        <dbReference type="SAM" id="Phobius"/>
    </source>
</evidence>
<gene>
    <name evidence="5" type="ORF">METZ01_LOCUS37869</name>
</gene>
<keyword evidence="1" id="KW-0328">Glycosyltransferase</keyword>
<keyword evidence="3" id="KW-0472">Membrane</keyword>
<dbReference type="InterPro" id="IPR029057">
    <property type="entry name" value="PRTase-like"/>
</dbReference>
<protein>
    <recommendedName>
        <fullName evidence="4">Phosphoribosyltransferase domain-containing protein</fullName>
    </recommendedName>
</protein>